<comment type="caution">
    <text evidence="7">Lacks conserved residue(s) required for the propagation of feature annotation.</text>
</comment>
<feature type="domain" description="Aminoacyl-transfer RNA synthetases class-II family profile" evidence="10">
    <location>
        <begin position="668"/>
        <end position="1086"/>
    </location>
</feature>
<dbReference type="InterPro" id="IPR017959">
    <property type="entry name" value="Asn/Gln-tRNA_amidoTrfase_suB/E"/>
</dbReference>
<feature type="binding site" evidence="7">
    <location>
        <position position="744"/>
    </location>
    <ligand>
        <name>L-aspartate</name>
        <dbReference type="ChEBI" id="CHEBI:29991"/>
    </ligand>
</feature>
<comment type="catalytic activity">
    <reaction evidence="8">
        <text>L-aspartyl-tRNA(Asn) + L-glutamine + ATP + H2O = L-asparaginyl-tRNA(Asn) + L-glutamate + ADP + phosphate + 2 H(+)</text>
        <dbReference type="Rhea" id="RHEA:14513"/>
        <dbReference type="Rhea" id="RHEA-COMP:9674"/>
        <dbReference type="Rhea" id="RHEA-COMP:9677"/>
        <dbReference type="ChEBI" id="CHEBI:15377"/>
        <dbReference type="ChEBI" id="CHEBI:15378"/>
        <dbReference type="ChEBI" id="CHEBI:29985"/>
        <dbReference type="ChEBI" id="CHEBI:30616"/>
        <dbReference type="ChEBI" id="CHEBI:43474"/>
        <dbReference type="ChEBI" id="CHEBI:58359"/>
        <dbReference type="ChEBI" id="CHEBI:78515"/>
        <dbReference type="ChEBI" id="CHEBI:78516"/>
        <dbReference type="ChEBI" id="CHEBI:456216"/>
    </reaction>
</comment>
<dbReference type="KEGG" id="ppec:H9W90_09005"/>
<dbReference type="Gene3D" id="3.30.930.10">
    <property type="entry name" value="Bira Bifunctional Protein, Domain 2"/>
    <property type="match status" value="1"/>
</dbReference>
<dbReference type="SUPFAM" id="SSF55261">
    <property type="entry name" value="GAD domain-like"/>
    <property type="match status" value="1"/>
</dbReference>
<dbReference type="Pfam" id="PF01336">
    <property type="entry name" value="tRNA_anti-codon"/>
    <property type="match status" value="1"/>
</dbReference>
<evidence type="ECO:0000256" key="8">
    <source>
        <dbReference type="HAMAP-Rule" id="MF_00121"/>
    </source>
</evidence>
<dbReference type="GO" id="GO:0050567">
    <property type="term" value="F:glutaminyl-tRNA synthase (glutamine-hydrolyzing) activity"/>
    <property type="evidence" value="ECO:0007669"/>
    <property type="project" value="UniProtKB-UniRule"/>
</dbReference>
<dbReference type="InterPro" id="IPR004524">
    <property type="entry name" value="Asp-tRNA-ligase_1"/>
</dbReference>
<dbReference type="NCBIfam" id="NF004012">
    <property type="entry name" value="PRK05477.1-2"/>
    <property type="match status" value="1"/>
</dbReference>
<dbReference type="InterPro" id="IPR047089">
    <property type="entry name" value="Asp-tRNA-ligase_1_N"/>
</dbReference>
<keyword evidence="11" id="KW-0808">Transferase</keyword>
<keyword evidence="12" id="KW-1185">Reference proteome</keyword>
<feature type="region of interest" description="Aspartate" evidence="7">
    <location>
        <begin position="722"/>
        <end position="725"/>
    </location>
</feature>
<dbReference type="InterPro" id="IPR029351">
    <property type="entry name" value="GAD_dom"/>
</dbReference>
<dbReference type="EMBL" id="CP060695">
    <property type="protein sequence ID" value="QNM84346.1"/>
    <property type="molecule type" value="Genomic_DNA"/>
</dbReference>
<evidence type="ECO:0000256" key="5">
    <source>
        <dbReference type="ARBA" id="ARBA00022917"/>
    </source>
</evidence>
<dbReference type="NCBIfam" id="NF001750">
    <property type="entry name" value="PRK00476.1"/>
    <property type="match status" value="1"/>
</dbReference>
<dbReference type="GO" id="GO:0003676">
    <property type="term" value="F:nucleic acid binding"/>
    <property type="evidence" value="ECO:0007669"/>
    <property type="project" value="InterPro"/>
</dbReference>
<keyword evidence="4 8" id="KW-0067">ATP-binding</keyword>
<dbReference type="GO" id="GO:0004815">
    <property type="term" value="F:aspartate-tRNA ligase activity"/>
    <property type="evidence" value="ECO:0007669"/>
    <property type="project" value="UniProtKB-UniRule"/>
</dbReference>
<evidence type="ECO:0000259" key="10">
    <source>
        <dbReference type="PROSITE" id="PS50862"/>
    </source>
</evidence>
<feature type="binding site" evidence="7">
    <location>
        <begin position="744"/>
        <end position="746"/>
    </location>
    <ligand>
        <name>ATP</name>
        <dbReference type="ChEBI" id="CHEBI:30616"/>
    </ligand>
</feature>
<dbReference type="Proteomes" id="UP000515808">
    <property type="component" value="Chromosome"/>
</dbReference>
<comment type="similarity">
    <text evidence="1 7">Belongs to the class-II aminoacyl-tRNA synthetase family. Type 1 subfamily.</text>
</comment>
<dbReference type="InterPro" id="IPR012340">
    <property type="entry name" value="NA-bd_OB-fold"/>
</dbReference>
<dbReference type="SUPFAM" id="SSF50249">
    <property type="entry name" value="Nucleic acid-binding proteins"/>
    <property type="match status" value="1"/>
</dbReference>
<comment type="subcellular location">
    <subcellularLocation>
        <location evidence="7">Cytoplasm</location>
    </subcellularLocation>
</comment>
<sequence>MELDQIQDALKAHDLELIIGLETHVRLNTNSKLFCSCPNEETEIPNTNICSVCTGQMGVLPAINKEAITKAIYFGKAVKSTFSNEVISWDRKHYEYPDNPKNIQITQFHNPVIPDGEVSCYRNDGSQFTVNLTQVHIEEDAAKLMHEKKISLVDFNKAGVPLIEIVTEPCIRNIEDASTYAQYIQRIVQNLGISEANLEKGEFKSDVSVSLRKKHTYNLNPRTEIKNLNSFKFMVDALKEEIEKQLNYYTEHKEFRPDQTTVLWDADLKQTKTMRKKEFEADYRFISEPDIPFVSIKDVVNSIKIDASALPHAVESVLIKGGVLPQDAKFFTADAIRSKTFMTINNALQDPSFVAKTLVNNIGAEEYENIHDINHLIEIFELFKADKITSVLVQNGITSYLKDRTFDFKKYFDDNTISEAQIFEAIEKVISENEAIANDIKAGNQGKAGILVGKVIAIIGKGASGKVIRTGILEQLAGEKAGSGKMEVGSNKSEGGSGKLEAGSESKFEKEEELPEIPIVIKEEYRTHKISQLSEESITEKVTLSGWVSSVRDHGELMFIDLRDSSNQVFQVRLSRESFPNLDELVKLKPESVISVTGVVVQRNEDDYNAGLRTGKLELETSDLEILNLSKTLPFEIKRATKSNETVRFQYKFLDHRNDDVRRAIVNRHKVIKLLRDILDEEEFLEIETPILTAGTDEGAREFIVPTRKQSGSFYTLPQAPQQFKQMLMVGGFEKYFQIARCFRDEDSRGDRQPEFTQLDIEMAYASMQQIIDLNTKMFNEVVRKIYGKKWILHPFEVITYKDAMDKYGCDRPDLRYGLQMQDITDIVKDTTFQVFSKPIEEGGIVKCIKVSAKEQGNKRMSKGQIENLTAIAQQNGLGGLAYIIVNENDLQSPIIKFLGEEIAANIIKTTNAQIGDIVFFSAADYATANKALDAVRQEMGRILKLINPKELKPAWVVDFPMFEKTDEGRWTFTHNPFSMPAVYDLEKHMTGNDDEIGTIIAQQYDLILNGYEIGGGSVRAHKAEILEATYKNMGYDKEGMLKSVGTMYKAFQYGAPPHGGIAWGIDRLMMILEKKASIREVMAFPKTGSSEDLLFNAPSILSDKKVEEMNVRIIKK</sequence>
<feature type="binding site" evidence="7">
    <location>
        <position position="753"/>
    </location>
    <ligand>
        <name>ATP</name>
        <dbReference type="ChEBI" id="CHEBI:30616"/>
    </ligand>
</feature>
<evidence type="ECO:0000256" key="9">
    <source>
        <dbReference type="SAM" id="MobiDB-lite"/>
    </source>
</evidence>
<comment type="function">
    <text evidence="8">Allows the formation of correctly charged Asn-tRNA(Asn) or Gln-tRNA(Gln) through the transamidation of misacylated Asp-tRNA(Asn) or Glu-tRNA(Gln) in organisms which lack either or both of asparaginyl-tRNA or glutaminyl-tRNA synthetases. The reaction takes place in the presence of glutamine and ATP through an activated phospho-Asp-tRNA(Asn) or phospho-Glu-tRNA(Gln).</text>
</comment>
<dbReference type="InterPro" id="IPR018027">
    <property type="entry name" value="Asn/Gln_amidotransferase"/>
</dbReference>
<feature type="binding site" evidence="7">
    <location>
        <position position="975"/>
    </location>
    <ligand>
        <name>L-aspartate</name>
        <dbReference type="ChEBI" id="CHEBI:29991"/>
    </ligand>
</feature>
<dbReference type="CDD" id="cd04317">
    <property type="entry name" value="EcAspRS_like_N"/>
    <property type="match status" value="1"/>
</dbReference>
<feature type="binding site" evidence="7">
    <location>
        <position position="698"/>
    </location>
    <ligand>
        <name>L-aspartate</name>
        <dbReference type="ChEBI" id="CHEBI:29991"/>
    </ligand>
</feature>
<dbReference type="Gene3D" id="1.10.10.410">
    <property type="match status" value="1"/>
</dbReference>
<evidence type="ECO:0000313" key="12">
    <source>
        <dbReference type="Proteomes" id="UP000515808"/>
    </source>
</evidence>
<feature type="binding site" evidence="7">
    <location>
        <position position="1020"/>
    </location>
    <ligand>
        <name>L-aspartate</name>
        <dbReference type="ChEBI" id="CHEBI:29991"/>
    </ligand>
</feature>
<dbReference type="InterPro" id="IPR045864">
    <property type="entry name" value="aa-tRNA-synth_II/BPL/LPL"/>
</dbReference>
<dbReference type="HAMAP" id="MF_00044">
    <property type="entry name" value="Asp_tRNA_synth_type1"/>
    <property type="match status" value="1"/>
</dbReference>
<feature type="binding site" evidence="7">
    <location>
        <position position="1013"/>
    </location>
    <ligand>
        <name>ATP</name>
        <dbReference type="ChEBI" id="CHEBI:30616"/>
    </ligand>
</feature>
<dbReference type="GO" id="GO:0005737">
    <property type="term" value="C:cytoplasm"/>
    <property type="evidence" value="ECO:0007669"/>
    <property type="project" value="UniProtKB-SubCell"/>
</dbReference>
<organism evidence="11 12">
    <name type="scientific">Polaribacter pectinis</name>
    <dbReference type="NCBI Taxonomy" id="2738844"/>
    <lineage>
        <taxon>Bacteria</taxon>
        <taxon>Pseudomonadati</taxon>
        <taxon>Bacteroidota</taxon>
        <taxon>Flavobacteriia</taxon>
        <taxon>Flavobacteriales</taxon>
        <taxon>Flavobacteriaceae</taxon>
    </lineage>
</organism>
<dbReference type="EC" id="6.1.1.23" evidence="7"/>
<feature type="site" description="Important for tRNA non-discrimination" evidence="7">
    <location>
        <position position="554"/>
    </location>
</feature>
<dbReference type="Pfam" id="PF02637">
    <property type="entry name" value="GatB_Yqey"/>
    <property type="match status" value="1"/>
</dbReference>
<keyword evidence="5 8" id="KW-0648">Protein biosynthesis</keyword>
<dbReference type="Gene3D" id="3.30.1360.30">
    <property type="entry name" value="GAD-like domain"/>
    <property type="match status" value="1"/>
</dbReference>
<dbReference type="Gene3D" id="2.40.50.140">
    <property type="entry name" value="Nucleic acid-binding proteins"/>
    <property type="match status" value="1"/>
</dbReference>
<evidence type="ECO:0000256" key="6">
    <source>
        <dbReference type="ARBA" id="ARBA00023146"/>
    </source>
</evidence>
<evidence type="ECO:0000256" key="7">
    <source>
        <dbReference type="HAMAP-Rule" id="MF_00044"/>
    </source>
</evidence>
<dbReference type="GO" id="GO:0005524">
    <property type="term" value="F:ATP binding"/>
    <property type="evidence" value="ECO:0007669"/>
    <property type="project" value="UniProtKB-UniRule"/>
</dbReference>
<comment type="subunit">
    <text evidence="7">Homodimer.</text>
</comment>
<evidence type="ECO:0000313" key="11">
    <source>
        <dbReference type="EMBL" id="QNM84346.1"/>
    </source>
</evidence>
<dbReference type="RefSeq" id="WP_187481289.1">
    <property type="nucleotide sequence ID" value="NZ_CP060695.1"/>
</dbReference>
<feature type="binding site" evidence="7">
    <location>
        <begin position="1065"/>
        <end position="1068"/>
    </location>
    <ligand>
        <name>ATP</name>
        <dbReference type="ChEBI" id="CHEBI:30616"/>
    </ligand>
</feature>
<dbReference type="PANTHER" id="PTHR11659">
    <property type="entry name" value="GLUTAMYL-TRNA GLN AMIDOTRANSFERASE SUBUNIT B MITOCHONDRIAL AND PROKARYOTIC PET112-RELATED"/>
    <property type="match status" value="1"/>
</dbReference>
<comment type="subunit">
    <text evidence="8">Heterotrimer of A, B and C subunits.</text>
</comment>
<dbReference type="InterPro" id="IPR002312">
    <property type="entry name" value="Asp/Asn-tRNA-synth_IIb"/>
</dbReference>
<dbReference type="InterPro" id="IPR004115">
    <property type="entry name" value="GAD-like_sf"/>
</dbReference>
<protein>
    <recommendedName>
        <fullName evidence="7 8">Multifunctional fusion protein</fullName>
    </recommendedName>
    <domain>
        <recommendedName>
            <fullName evidence="7">Aspartate--tRNA(Asp/Asn) ligase</fullName>
            <ecNumber evidence="7">6.1.1.23</ecNumber>
        </recommendedName>
        <alternativeName>
            <fullName evidence="7">Aspartyl-tRNA synthetase</fullName>
        </alternativeName>
        <alternativeName>
            <fullName evidence="7">Non-discriminating aspartyl-tRNA synthetase</fullName>
            <shortName evidence="7">AspRS</shortName>
            <shortName evidence="7">ND-AspRS</shortName>
        </alternativeName>
    </domain>
    <domain>
        <recommendedName>
            <fullName evidence="8">Aspartyl/glutamyl-tRNA(Asn/Gln) amidotransferase subunit B</fullName>
            <shortName evidence="8">Asp/Glu-ADT subunit B</shortName>
            <ecNumber evidence="8">6.3.5.-</ecNumber>
        </recommendedName>
    </domain>
</protein>
<dbReference type="EC" id="6.3.5.-" evidence="8"/>
<proteinExistence type="inferred from homology"/>
<dbReference type="SUPFAM" id="SSF55681">
    <property type="entry name" value="Class II aaRS and biotin synthetases"/>
    <property type="match status" value="1"/>
</dbReference>
<dbReference type="GO" id="GO:0016740">
    <property type="term" value="F:transferase activity"/>
    <property type="evidence" value="ECO:0007669"/>
    <property type="project" value="UniProtKB-KW"/>
</dbReference>
<evidence type="ECO:0000256" key="3">
    <source>
        <dbReference type="ARBA" id="ARBA00022741"/>
    </source>
</evidence>
<evidence type="ECO:0000256" key="1">
    <source>
        <dbReference type="ARBA" id="ARBA00006303"/>
    </source>
</evidence>
<dbReference type="NCBIfam" id="TIGR00133">
    <property type="entry name" value="gatB"/>
    <property type="match status" value="1"/>
</dbReference>
<dbReference type="PRINTS" id="PR01042">
    <property type="entry name" value="TRNASYNTHASP"/>
</dbReference>
<keyword evidence="7" id="KW-0963">Cytoplasm</keyword>
<comment type="catalytic activity">
    <reaction evidence="7">
        <text>tRNA(Asx) + L-aspartate + ATP = L-aspartyl-tRNA(Asx) + AMP + diphosphate</text>
        <dbReference type="Rhea" id="RHEA:18349"/>
        <dbReference type="Rhea" id="RHEA-COMP:9710"/>
        <dbReference type="Rhea" id="RHEA-COMP:9711"/>
        <dbReference type="ChEBI" id="CHEBI:29991"/>
        <dbReference type="ChEBI" id="CHEBI:30616"/>
        <dbReference type="ChEBI" id="CHEBI:33019"/>
        <dbReference type="ChEBI" id="CHEBI:78442"/>
        <dbReference type="ChEBI" id="CHEBI:78516"/>
        <dbReference type="ChEBI" id="CHEBI:456215"/>
        <dbReference type="EC" id="6.1.1.23"/>
    </reaction>
</comment>
<dbReference type="InterPro" id="IPR023168">
    <property type="entry name" value="GatB_Yqey_C_2"/>
</dbReference>
<dbReference type="Pfam" id="PF02934">
    <property type="entry name" value="GatB_N"/>
    <property type="match status" value="1"/>
</dbReference>
<dbReference type="SUPFAM" id="SSF55931">
    <property type="entry name" value="Glutamine synthetase/guanido kinase"/>
    <property type="match status" value="1"/>
</dbReference>
<evidence type="ECO:0000256" key="2">
    <source>
        <dbReference type="ARBA" id="ARBA00022598"/>
    </source>
</evidence>
<keyword evidence="6 7" id="KW-0030">Aminoacyl-tRNA synthetase</keyword>
<gene>
    <name evidence="7 11" type="primary">aspS</name>
    <name evidence="8" type="synonym">gatB</name>
    <name evidence="11" type="ORF">H9W90_09005</name>
</gene>
<dbReference type="HAMAP" id="MF_00121">
    <property type="entry name" value="GatB"/>
    <property type="match status" value="1"/>
</dbReference>
<accession>A0A7G9L6U7</accession>
<dbReference type="AlphaFoldDB" id="A0A7G9L6U7"/>
<dbReference type="InterPro" id="IPR004413">
    <property type="entry name" value="GatB"/>
</dbReference>
<dbReference type="InterPro" id="IPR004364">
    <property type="entry name" value="Aa-tRNA-synt_II"/>
</dbReference>
<dbReference type="Pfam" id="PF02938">
    <property type="entry name" value="GAD"/>
    <property type="match status" value="1"/>
</dbReference>
<comment type="catalytic activity">
    <reaction evidence="8">
        <text>L-glutamyl-tRNA(Gln) + L-glutamine + ATP + H2O = L-glutaminyl-tRNA(Gln) + L-glutamate + ADP + phosphate + H(+)</text>
        <dbReference type="Rhea" id="RHEA:17521"/>
        <dbReference type="Rhea" id="RHEA-COMP:9681"/>
        <dbReference type="Rhea" id="RHEA-COMP:9684"/>
        <dbReference type="ChEBI" id="CHEBI:15377"/>
        <dbReference type="ChEBI" id="CHEBI:15378"/>
        <dbReference type="ChEBI" id="CHEBI:29985"/>
        <dbReference type="ChEBI" id="CHEBI:30616"/>
        <dbReference type="ChEBI" id="CHEBI:43474"/>
        <dbReference type="ChEBI" id="CHEBI:58359"/>
        <dbReference type="ChEBI" id="CHEBI:78520"/>
        <dbReference type="ChEBI" id="CHEBI:78521"/>
        <dbReference type="ChEBI" id="CHEBI:456216"/>
    </reaction>
</comment>
<dbReference type="GO" id="GO:0006422">
    <property type="term" value="P:aspartyl-tRNA aminoacylation"/>
    <property type="evidence" value="ECO:0007669"/>
    <property type="project" value="UniProtKB-UniRule"/>
</dbReference>
<dbReference type="InterPro" id="IPR006075">
    <property type="entry name" value="Asn/Gln-tRNA_Trfase_suB/E_cat"/>
</dbReference>
<feature type="region of interest" description="Disordered" evidence="9">
    <location>
        <begin position="483"/>
        <end position="507"/>
    </location>
</feature>
<name>A0A7G9L6U7_9FLAO</name>
<dbReference type="GO" id="GO:0050560">
    <property type="term" value="F:aspartate-tRNA(Asn) ligase activity"/>
    <property type="evidence" value="ECO:0007669"/>
    <property type="project" value="UniProtKB-EC"/>
</dbReference>
<keyword evidence="2 8" id="KW-0436">Ligase</keyword>
<comment type="similarity">
    <text evidence="8">Belongs to the GatB/GatE family. GatB subfamily.</text>
</comment>
<dbReference type="InterPro" id="IPR014746">
    <property type="entry name" value="Gln_synth/guanido_kin_cat_dom"/>
</dbReference>
<dbReference type="InterPro" id="IPR006195">
    <property type="entry name" value="aa-tRNA-synth_II"/>
</dbReference>
<dbReference type="Pfam" id="PF00152">
    <property type="entry name" value="tRNA-synt_2"/>
    <property type="match status" value="1"/>
</dbReference>
<dbReference type="NCBIfam" id="TIGR00459">
    <property type="entry name" value="aspS_bact"/>
    <property type="match status" value="1"/>
</dbReference>
<keyword evidence="3 8" id="KW-0547">Nucleotide-binding</keyword>
<dbReference type="InterPro" id="IPR004365">
    <property type="entry name" value="NA-bd_OB_tRNA"/>
</dbReference>
<evidence type="ECO:0000256" key="4">
    <source>
        <dbReference type="ARBA" id="ARBA00022840"/>
    </source>
</evidence>
<comment type="function">
    <text evidence="7">Aspartyl-tRNA synthetase with relaxed tRNA specificity since it is able to aspartylate not only its cognate tRNA(Asp) but also tRNA(Asn). Reaction proceeds in two steps: L-aspartate is first activated by ATP to form Asp-AMP and then transferred to the acceptor end of tRNA(Asp/Asn).</text>
</comment>
<dbReference type="PROSITE" id="PS50862">
    <property type="entry name" value="AA_TRNA_LIGASE_II"/>
    <property type="match status" value="1"/>
</dbReference>
<reference evidence="11 12" key="1">
    <citation type="submission" date="2020-08" db="EMBL/GenBank/DDBJ databases">
        <title>Polaribacter sp. L12M9 isolated from gut of the Korean scallop.</title>
        <authorList>
            <person name="Jeong Y.S."/>
        </authorList>
    </citation>
    <scope>NUCLEOTIDE SEQUENCE [LARGE SCALE GENOMIC DNA]</scope>
    <source>
        <strain evidence="11 12">L12M9</strain>
    </source>
</reference>